<organism evidence="2 3">
    <name type="scientific">Trichostrongylus colubriformis</name>
    <name type="common">Black scour worm</name>
    <dbReference type="NCBI Taxonomy" id="6319"/>
    <lineage>
        <taxon>Eukaryota</taxon>
        <taxon>Metazoa</taxon>
        <taxon>Ecdysozoa</taxon>
        <taxon>Nematoda</taxon>
        <taxon>Chromadorea</taxon>
        <taxon>Rhabditida</taxon>
        <taxon>Rhabditina</taxon>
        <taxon>Rhabditomorpha</taxon>
        <taxon>Strongyloidea</taxon>
        <taxon>Trichostrongylidae</taxon>
        <taxon>Trichostrongylus</taxon>
    </lineage>
</organism>
<name>A0AAN8FHQ1_TRICO</name>
<sequence length="253" mass="28880">MRKKLTDLEKEVLDKEEALLTSNRRHTEEYIKLQEKLNETALALETSEGSTRTLRKQLDGVNNEMALLREIQLASEMELMRTKDELDAVNRALGELQSKEEAHKEAILQHDVIVEELNNLRNQLKEKSDVIEKELTQVTNLKAKCAMVEEQLQAEKLARDVADREIVQLRDENNSATEALEKARTALTDAENRAAAAERNLKDHIKCHTEELNLRVTELENKVAAGLADKQMLTSQLEEKVEKQATLTCELEK</sequence>
<protein>
    <submittedName>
        <fullName evidence="2">Uncharacterized protein</fullName>
    </submittedName>
</protein>
<feature type="non-terminal residue" evidence="2">
    <location>
        <position position="253"/>
    </location>
</feature>
<dbReference type="AlphaFoldDB" id="A0AAN8FHQ1"/>
<evidence type="ECO:0000256" key="1">
    <source>
        <dbReference type="SAM" id="Coils"/>
    </source>
</evidence>
<accession>A0AAN8FHQ1</accession>
<proteinExistence type="predicted"/>
<feature type="coiled-coil region" evidence="1">
    <location>
        <begin position="79"/>
        <end position="207"/>
    </location>
</feature>
<keyword evidence="1" id="KW-0175">Coiled coil</keyword>
<evidence type="ECO:0000313" key="2">
    <source>
        <dbReference type="EMBL" id="KAK5980091.1"/>
    </source>
</evidence>
<keyword evidence="3" id="KW-1185">Reference proteome</keyword>
<dbReference type="EMBL" id="WIXE01007850">
    <property type="protein sequence ID" value="KAK5980091.1"/>
    <property type="molecule type" value="Genomic_DNA"/>
</dbReference>
<evidence type="ECO:0000313" key="3">
    <source>
        <dbReference type="Proteomes" id="UP001331761"/>
    </source>
</evidence>
<dbReference type="Proteomes" id="UP001331761">
    <property type="component" value="Unassembled WGS sequence"/>
</dbReference>
<gene>
    <name evidence="2" type="ORF">GCK32_014900</name>
</gene>
<comment type="caution">
    <text evidence="2">The sequence shown here is derived from an EMBL/GenBank/DDBJ whole genome shotgun (WGS) entry which is preliminary data.</text>
</comment>
<reference evidence="2 3" key="1">
    <citation type="submission" date="2019-10" db="EMBL/GenBank/DDBJ databases">
        <title>Assembly and Annotation for the nematode Trichostrongylus colubriformis.</title>
        <authorList>
            <person name="Martin J."/>
        </authorList>
    </citation>
    <scope>NUCLEOTIDE SEQUENCE [LARGE SCALE GENOMIC DNA]</scope>
    <source>
        <strain evidence="2">G859</strain>
        <tissue evidence="2">Whole worm</tissue>
    </source>
</reference>